<evidence type="ECO:0000256" key="1">
    <source>
        <dbReference type="SAM" id="MobiDB-lite"/>
    </source>
</evidence>
<feature type="region of interest" description="Disordered" evidence="1">
    <location>
        <begin position="238"/>
        <end position="280"/>
    </location>
</feature>
<accession>A0A7S3Q0S8</accession>
<reference evidence="2" key="1">
    <citation type="submission" date="2021-01" db="EMBL/GenBank/DDBJ databases">
        <authorList>
            <person name="Corre E."/>
            <person name="Pelletier E."/>
            <person name="Niang G."/>
            <person name="Scheremetjew M."/>
            <person name="Finn R."/>
            <person name="Kale V."/>
            <person name="Holt S."/>
            <person name="Cochrane G."/>
            <person name="Meng A."/>
            <person name="Brown T."/>
            <person name="Cohen L."/>
        </authorList>
    </citation>
    <scope>NUCLEOTIDE SEQUENCE</scope>
    <source>
        <strain evidence="2">MM31A-1</strain>
    </source>
</reference>
<gene>
    <name evidence="2" type="ORF">CDEB00056_LOCUS6798</name>
</gene>
<dbReference type="PANTHER" id="PTHR37616:SF2">
    <property type="entry name" value="BZIP DOMAIN-CONTAINING PROTEIN"/>
    <property type="match status" value="1"/>
</dbReference>
<evidence type="ECO:0008006" key="3">
    <source>
        <dbReference type="Google" id="ProtNLM"/>
    </source>
</evidence>
<dbReference type="SUPFAM" id="SSF57959">
    <property type="entry name" value="Leucine zipper domain"/>
    <property type="match status" value="1"/>
</dbReference>
<feature type="region of interest" description="Disordered" evidence="1">
    <location>
        <begin position="1"/>
        <end position="53"/>
    </location>
</feature>
<sequence length="527" mass="56728">MNQQQNQQCLPDTMSIMGTAAMEIQQQPLADDGEEGPSKRQAMKGQWQTPPVGEIFPSASSMAQKDNTKGTAVNTANVPAENLPVPSTSDDYARALQEAYRRGAEAAAALSGNKTTNTAPVNISVQSFPIAPVGTHDEGSVAQMSNSSISKNAPNMVLDTKLHPATVPSSTIGAGTNSATKMGVPSPLPFFNNAASSSTINAQTKSHIPPSHKAITPSIAIQTAGSFLPENITSSSTSTNILSTNTSQPKVGVSRAQRSASMPDMSLYSSEKPQNDEEAKRLKRLARNRASARLRRLRKKNLVESYEAEVGVLESSLSKLQGHRWGVGADSEALLEALSMDRGQQQIDKAKRTELITSILSQQREQVRNLMDCQLENMVLGWVSQHGEIGGPSDAGQPQDPSTQAELDELALELNDVLNLSPDQKSELQSASHGMEEERKAIETIYTSLTALMSNSWLMNSGIEECTEQFTSILNPTQMSKFLLWADHNSEAIDQLDYVNAPPANAQPNSSPTFAFGIDESTAMEES</sequence>
<organism evidence="2">
    <name type="scientific">Chaetoceros debilis</name>
    <dbReference type="NCBI Taxonomy" id="122233"/>
    <lineage>
        <taxon>Eukaryota</taxon>
        <taxon>Sar</taxon>
        <taxon>Stramenopiles</taxon>
        <taxon>Ochrophyta</taxon>
        <taxon>Bacillariophyta</taxon>
        <taxon>Coscinodiscophyceae</taxon>
        <taxon>Chaetocerotophycidae</taxon>
        <taxon>Chaetocerotales</taxon>
        <taxon>Chaetocerotaceae</taxon>
        <taxon>Chaetoceros</taxon>
    </lineage>
</organism>
<evidence type="ECO:0000313" key="2">
    <source>
        <dbReference type="EMBL" id="CAE0461957.1"/>
    </source>
</evidence>
<feature type="compositionally biased region" description="Low complexity" evidence="1">
    <location>
        <begin position="238"/>
        <end position="247"/>
    </location>
</feature>
<dbReference type="InterPro" id="IPR046347">
    <property type="entry name" value="bZIP_sf"/>
</dbReference>
<dbReference type="AlphaFoldDB" id="A0A7S3Q0S8"/>
<feature type="compositionally biased region" description="Polar residues" evidence="1">
    <location>
        <begin position="1"/>
        <end position="10"/>
    </location>
</feature>
<dbReference type="GO" id="GO:0003700">
    <property type="term" value="F:DNA-binding transcription factor activity"/>
    <property type="evidence" value="ECO:0007669"/>
    <property type="project" value="InterPro"/>
</dbReference>
<proteinExistence type="predicted"/>
<dbReference type="Gene3D" id="1.20.5.170">
    <property type="match status" value="1"/>
</dbReference>
<dbReference type="EMBL" id="HBIO01008882">
    <property type="protein sequence ID" value="CAE0461957.1"/>
    <property type="molecule type" value="Transcribed_RNA"/>
</dbReference>
<feature type="region of interest" description="Disordered" evidence="1">
    <location>
        <begin position="505"/>
        <end position="527"/>
    </location>
</feature>
<name>A0A7S3Q0S8_9STRA</name>
<protein>
    <recommendedName>
        <fullName evidence="3">BZIP domain-containing protein</fullName>
    </recommendedName>
</protein>
<dbReference type="PANTHER" id="PTHR37616">
    <property type="entry name" value="BZIP TRANSCRIPTION FACTOR 60-LIKE"/>
    <property type="match status" value="1"/>
</dbReference>